<dbReference type="Proteomes" id="UP000800094">
    <property type="component" value="Unassembled WGS sequence"/>
</dbReference>
<feature type="non-terminal residue" evidence="1">
    <location>
        <position position="1"/>
    </location>
</feature>
<evidence type="ECO:0000313" key="2">
    <source>
        <dbReference type="Proteomes" id="UP000800094"/>
    </source>
</evidence>
<proteinExistence type="predicted"/>
<dbReference type="OrthoDB" id="3545916at2759"/>
<organism evidence="1 2">
    <name type="scientific">Trematosphaeria pertusa</name>
    <dbReference type="NCBI Taxonomy" id="390896"/>
    <lineage>
        <taxon>Eukaryota</taxon>
        <taxon>Fungi</taxon>
        <taxon>Dikarya</taxon>
        <taxon>Ascomycota</taxon>
        <taxon>Pezizomycotina</taxon>
        <taxon>Dothideomycetes</taxon>
        <taxon>Pleosporomycetidae</taxon>
        <taxon>Pleosporales</taxon>
        <taxon>Massarineae</taxon>
        <taxon>Trematosphaeriaceae</taxon>
        <taxon>Trematosphaeria</taxon>
    </lineage>
</organism>
<protein>
    <submittedName>
        <fullName evidence="1">Uncharacterized protein</fullName>
    </submittedName>
</protein>
<dbReference type="RefSeq" id="XP_033678614.1">
    <property type="nucleotide sequence ID" value="XM_033822819.1"/>
</dbReference>
<sequence>LEDALDAVRLRSEVHTLQQQLLASVEKVEAVSDEQFAQDFRALASSIKSLSRSMKMSSDTIIPEEASSSLLVSGVDMGYWAARSHKKYMIEAFVWSVLIVCVFNSPFRLFGRDYSTICDMFTFMFGIQHDGQWPTPSEEAERWKYTTVEQLTEMVDRDVITRGAVTHAHQGLENSIMSARLVTRNAIEGNLARLSPGKDFSHVEGIVNKAFGLALQMALQRSRLQIVYPEIGDVYALGETPALTIIHESEGVEKGRVAFIVNPGLAKWGDAHGRHLEQRLDLVPPLV</sequence>
<dbReference type="EMBL" id="ML987204">
    <property type="protein sequence ID" value="KAF2243610.1"/>
    <property type="molecule type" value="Genomic_DNA"/>
</dbReference>
<feature type="non-terminal residue" evidence="1">
    <location>
        <position position="287"/>
    </location>
</feature>
<accession>A0A6A6I208</accession>
<keyword evidence="2" id="KW-1185">Reference proteome</keyword>
<dbReference type="AlphaFoldDB" id="A0A6A6I208"/>
<name>A0A6A6I208_9PLEO</name>
<gene>
    <name evidence="1" type="ORF">BU26DRAFT_402709</name>
</gene>
<reference evidence="1" key="1">
    <citation type="journal article" date="2020" name="Stud. Mycol.">
        <title>101 Dothideomycetes genomes: a test case for predicting lifestyles and emergence of pathogens.</title>
        <authorList>
            <person name="Haridas S."/>
            <person name="Albert R."/>
            <person name="Binder M."/>
            <person name="Bloem J."/>
            <person name="Labutti K."/>
            <person name="Salamov A."/>
            <person name="Andreopoulos B."/>
            <person name="Baker S."/>
            <person name="Barry K."/>
            <person name="Bills G."/>
            <person name="Bluhm B."/>
            <person name="Cannon C."/>
            <person name="Castanera R."/>
            <person name="Culley D."/>
            <person name="Daum C."/>
            <person name="Ezra D."/>
            <person name="Gonzalez J."/>
            <person name="Henrissat B."/>
            <person name="Kuo A."/>
            <person name="Liang C."/>
            <person name="Lipzen A."/>
            <person name="Lutzoni F."/>
            <person name="Magnuson J."/>
            <person name="Mondo S."/>
            <person name="Nolan M."/>
            <person name="Ohm R."/>
            <person name="Pangilinan J."/>
            <person name="Park H.-J."/>
            <person name="Ramirez L."/>
            <person name="Alfaro M."/>
            <person name="Sun H."/>
            <person name="Tritt A."/>
            <person name="Yoshinaga Y."/>
            <person name="Zwiers L.-H."/>
            <person name="Turgeon B."/>
            <person name="Goodwin S."/>
            <person name="Spatafora J."/>
            <person name="Crous P."/>
            <person name="Grigoriev I."/>
        </authorList>
    </citation>
    <scope>NUCLEOTIDE SEQUENCE</scope>
    <source>
        <strain evidence="1">CBS 122368</strain>
    </source>
</reference>
<evidence type="ECO:0000313" key="1">
    <source>
        <dbReference type="EMBL" id="KAF2243610.1"/>
    </source>
</evidence>
<dbReference type="GeneID" id="54576149"/>